<reference evidence="2" key="1">
    <citation type="journal article" date="2014" name="Int. J. Syst. Evol. Microbiol.">
        <title>Complete genome sequence of Corynebacterium casei LMG S-19264T (=DSM 44701T), isolated from a smear-ripened cheese.</title>
        <authorList>
            <consortium name="US DOE Joint Genome Institute (JGI-PGF)"/>
            <person name="Walter F."/>
            <person name="Albersmeier A."/>
            <person name="Kalinowski J."/>
            <person name="Ruckert C."/>
        </authorList>
    </citation>
    <scope>NUCLEOTIDE SEQUENCE</scope>
    <source>
        <strain evidence="2">CGMCC 1.15725</strain>
    </source>
</reference>
<evidence type="ECO:0000256" key="1">
    <source>
        <dbReference type="SAM" id="MobiDB-lite"/>
    </source>
</evidence>
<sequence length="113" mass="12126">MPPKKNPLGLNALQLKTLTLMQELARSPNHASPRDGGAVEISNMPHPHGNHFHVGHAVVMTADATGLANEAAWKALERKGLIESDFPHGALVTVEGMAYDTGLADQILHRADH</sequence>
<feature type="region of interest" description="Disordered" evidence="1">
    <location>
        <begin position="26"/>
        <end position="48"/>
    </location>
</feature>
<proteinExistence type="predicted"/>
<keyword evidence="3" id="KW-1185">Reference proteome</keyword>
<accession>A0A8J2YRT4</accession>
<gene>
    <name evidence="2" type="ORF">GCM10011611_11010</name>
</gene>
<dbReference type="EMBL" id="BMJQ01000002">
    <property type="protein sequence ID" value="GGF07360.1"/>
    <property type="molecule type" value="Genomic_DNA"/>
</dbReference>
<dbReference type="AlphaFoldDB" id="A0A8J2YRT4"/>
<dbReference type="Proteomes" id="UP000646365">
    <property type="component" value="Unassembled WGS sequence"/>
</dbReference>
<evidence type="ECO:0000313" key="3">
    <source>
        <dbReference type="Proteomes" id="UP000646365"/>
    </source>
</evidence>
<evidence type="ECO:0000313" key="2">
    <source>
        <dbReference type="EMBL" id="GGF07360.1"/>
    </source>
</evidence>
<dbReference type="RefSeq" id="WP_189043306.1">
    <property type="nucleotide sequence ID" value="NZ_BMJQ01000002.1"/>
</dbReference>
<organism evidence="2 3">
    <name type="scientific">Aliidongia dinghuensis</name>
    <dbReference type="NCBI Taxonomy" id="1867774"/>
    <lineage>
        <taxon>Bacteria</taxon>
        <taxon>Pseudomonadati</taxon>
        <taxon>Pseudomonadota</taxon>
        <taxon>Alphaproteobacteria</taxon>
        <taxon>Rhodospirillales</taxon>
        <taxon>Dongiaceae</taxon>
        <taxon>Aliidongia</taxon>
    </lineage>
</organism>
<protein>
    <submittedName>
        <fullName evidence="2">Uncharacterized protein</fullName>
    </submittedName>
</protein>
<name>A0A8J2YRT4_9PROT</name>
<reference evidence="2" key="2">
    <citation type="submission" date="2020-09" db="EMBL/GenBank/DDBJ databases">
        <authorList>
            <person name="Sun Q."/>
            <person name="Zhou Y."/>
        </authorList>
    </citation>
    <scope>NUCLEOTIDE SEQUENCE</scope>
    <source>
        <strain evidence="2">CGMCC 1.15725</strain>
    </source>
</reference>
<comment type="caution">
    <text evidence="2">The sequence shown here is derived from an EMBL/GenBank/DDBJ whole genome shotgun (WGS) entry which is preliminary data.</text>
</comment>